<accession>A0A2J6WIU1</accession>
<dbReference type="Proteomes" id="UP000242881">
    <property type="component" value="Unassembled WGS sequence"/>
</dbReference>
<gene>
    <name evidence="1" type="ORF">C0187_05710</name>
</gene>
<name>A0A2J6WIU1_9BACT</name>
<dbReference type="EMBL" id="PNIN01000056">
    <property type="protein sequence ID" value="PMP70257.1"/>
    <property type="molecule type" value="Genomic_DNA"/>
</dbReference>
<evidence type="ECO:0000313" key="2">
    <source>
        <dbReference type="Proteomes" id="UP000242881"/>
    </source>
</evidence>
<evidence type="ECO:0000313" key="1">
    <source>
        <dbReference type="EMBL" id="PMP70257.1"/>
    </source>
</evidence>
<sequence>MIKKENFYKDILGINYFYCDHRVKYEIIDKSILHSSLNLQNSSKLEQMQ</sequence>
<dbReference type="AlphaFoldDB" id="A0A2J6WIU1"/>
<reference evidence="1 2" key="1">
    <citation type="submission" date="2018-01" db="EMBL/GenBank/DDBJ databases">
        <title>Metagenomic assembled genomes from two thermal pools in the Uzon Caldera, Kamchatka, Russia.</title>
        <authorList>
            <person name="Wilkins L."/>
            <person name="Ettinger C."/>
        </authorList>
    </citation>
    <scope>NUCLEOTIDE SEQUENCE [LARGE SCALE GENOMIC DNA]</scope>
    <source>
        <strain evidence="1">ZAV-05</strain>
    </source>
</reference>
<feature type="non-terminal residue" evidence="1">
    <location>
        <position position="49"/>
    </location>
</feature>
<comment type="caution">
    <text evidence="1">The sequence shown here is derived from an EMBL/GenBank/DDBJ whole genome shotgun (WGS) entry which is preliminary data.</text>
</comment>
<organism evidence="1 2">
    <name type="scientific">Calditerrivibrio nitroreducens</name>
    <dbReference type="NCBI Taxonomy" id="477976"/>
    <lineage>
        <taxon>Bacteria</taxon>
        <taxon>Pseudomonadati</taxon>
        <taxon>Deferribacterota</taxon>
        <taxon>Deferribacteres</taxon>
        <taxon>Deferribacterales</taxon>
        <taxon>Calditerrivibrionaceae</taxon>
    </lineage>
</organism>
<protein>
    <submittedName>
        <fullName evidence="1">Uracil-DNA glycosylase</fullName>
    </submittedName>
</protein>
<proteinExistence type="predicted"/>